<keyword evidence="8" id="KW-0472">Membrane</keyword>
<dbReference type="SMART" id="SM00382">
    <property type="entry name" value="AAA"/>
    <property type="match status" value="1"/>
</dbReference>
<dbReference type="PROSITE" id="PS50893">
    <property type="entry name" value="ABC_TRANSPORTER_2"/>
    <property type="match status" value="1"/>
</dbReference>
<evidence type="ECO:0000256" key="1">
    <source>
        <dbReference type="ARBA" id="ARBA00004417"/>
    </source>
</evidence>
<dbReference type="EMBL" id="QGLR01000015">
    <property type="protein sequence ID" value="PXZ04917.1"/>
    <property type="molecule type" value="Genomic_DNA"/>
</dbReference>
<keyword evidence="11" id="KW-1185">Reference proteome</keyword>
<organism evidence="10 11">
    <name type="scientific">Gilliamella apicola</name>
    <dbReference type="NCBI Taxonomy" id="1196095"/>
    <lineage>
        <taxon>Bacteria</taxon>
        <taxon>Pseudomonadati</taxon>
        <taxon>Pseudomonadota</taxon>
        <taxon>Gammaproteobacteria</taxon>
        <taxon>Orbales</taxon>
        <taxon>Orbaceae</taxon>
        <taxon>Gilliamella</taxon>
    </lineage>
</organism>
<reference evidence="10 11" key="1">
    <citation type="submission" date="2018-05" db="EMBL/GenBank/DDBJ databases">
        <title>Reference genomes for bee gut microbiota database.</title>
        <authorList>
            <person name="Ellegaard K.M."/>
        </authorList>
    </citation>
    <scope>NUCLEOTIDE SEQUENCE [LARGE SCALE GENOMIC DNA]</scope>
    <source>
        <strain evidence="10 11">ESL0182</strain>
    </source>
</reference>
<evidence type="ECO:0000256" key="2">
    <source>
        <dbReference type="ARBA" id="ARBA00005417"/>
    </source>
</evidence>
<dbReference type="InterPro" id="IPR003439">
    <property type="entry name" value="ABC_transporter-like_ATP-bd"/>
</dbReference>
<gene>
    <name evidence="10" type="ORF">DKK70_14165</name>
</gene>
<dbReference type="AlphaFoldDB" id="A0A2V4E946"/>
<keyword evidence="7" id="KW-0029">Amino-acid transport</keyword>
<evidence type="ECO:0000256" key="5">
    <source>
        <dbReference type="ARBA" id="ARBA00022741"/>
    </source>
</evidence>
<keyword evidence="3" id="KW-0813">Transport</keyword>
<dbReference type="GO" id="GO:0015424">
    <property type="term" value="F:ABC-type amino acid transporter activity"/>
    <property type="evidence" value="ECO:0007669"/>
    <property type="project" value="InterPro"/>
</dbReference>
<dbReference type="Pfam" id="PF00005">
    <property type="entry name" value="ABC_tran"/>
    <property type="match status" value="1"/>
</dbReference>
<keyword evidence="6 10" id="KW-0067">ATP-binding</keyword>
<feature type="domain" description="ABC transporter" evidence="9">
    <location>
        <begin position="2"/>
        <end position="239"/>
    </location>
</feature>
<name>A0A2V4E946_9GAMM</name>
<dbReference type="Proteomes" id="UP000247932">
    <property type="component" value="Unassembled WGS sequence"/>
</dbReference>
<evidence type="ECO:0000259" key="9">
    <source>
        <dbReference type="PROSITE" id="PS50893"/>
    </source>
</evidence>
<proteinExistence type="inferred from homology"/>
<dbReference type="GO" id="GO:0005886">
    <property type="term" value="C:plasma membrane"/>
    <property type="evidence" value="ECO:0007669"/>
    <property type="project" value="UniProtKB-SubCell"/>
</dbReference>
<keyword evidence="5" id="KW-0547">Nucleotide-binding</keyword>
<comment type="caution">
    <text evidence="10">The sequence shown here is derived from an EMBL/GenBank/DDBJ whole genome shotgun (WGS) entry which is preliminary data.</text>
</comment>
<dbReference type="FunFam" id="3.40.50.300:FF:000020">
    <property type="entry name" value="Amino acid ABC transporter ATP-binding component"/>
    <property type="match status" value="1"/>
</dbReference>
<evidence type="ECO:0000256" key="4">
    <source>
        <dbReference type="ARBA" id="ARBA00022475"/>
    </source>
</evidence>
<dbReference type="GO" id="GO:0005524">
    <property type="term" value="F:ATP binding"/>
    <property type="evidence" value="ECO:0007669"/>
    <property type="project" value="UniProtKB-KW"/>
</dbReference>
<evidence type="ECO:0000313" key="11">
    <source>
        <dbReference type="Proteomes" id="UP000247932"/>
    </source>
</evidence>
<evidence type="ECO:0000256" key="3">
    <source>
        <dbReference type="ARBA" id="ARBA00022448"/>
    </source>
</evidence>
<dbReference type="PANTHER" id="PTHR43166">
    <property type="entry name" value="AMINO ACID IMPORT ATP-BINDING PROTEIN"/>
    <property type="match status" value="1"/>
</dbReference>
<dbReference type="SUPFAM" id="SSF52540">
    <property type="entry name" value="P-loop containing nucleoside triphosphate hydrolases"/>
    <property type="match status" value="1"/>
</dbReference>
<evidence type="ECO:0000313" key="10">
    <source>
        <dbReference type="EMBL" id="PXZ04917.1"/>
    </source>
</evidence>
<dbReference type="InterPro" id="IPR030679">
    <property type="entry name" value="ABC_ATPase_HisP-typ"/>
</dbReference>
<dbReference type="PROSITE" id="PS00211">
    <property type="entry name" value="ABC_TRANSPORTER_1"/>
    <property type="match status" value="1"/>
</dbReference>
<dbReference type="PIRSF" id="PIRSF039085">
    <property type="entry name" value="ABC_ATPase_HisP"/>
    <property type="match status" value="1"/>
</dbReference>
<comment type="subcellular location">
    <subcellularLocation>
        <location evidence="1">Cell inner membrane</location>
        <topology evidence="1">Peripheral membrane protein</topology>
    </subcellularLocation>
</comment>
<evidence type="ECO:0000256" key="8">
    <source>
        <dbReference type="ARBA" id="ARBA00023136"/>
    </source>
</evidence>
<dbReference type="CDD" id="cd03262">
    <property type="entry name" value="ABC_HisP_GlnQ"/>
    <property type="match status" value="1"/>
</dbReference>
<keyword evidence="4" id="KW-1003">Cell membrane</keyword>
<dbReference type="InterPro" id="IPR003593">
    <property type="entry name" value="AAA+_ATPase"/>
</dbReference>
<dbReference type="RefSeq" id="WP_110434581.1">
    <property type="nucleotide sequence ID" value="NZ_QGLR01000015.1"/>
</dbReference>
<dbReference type="InterPro" id="IPR050086">
    <property type="entry name" value="MetN_ABC_transporter-like"/>
</dbReference>
<dbReference type="PANTHER" id="PTHR43166:SF35">
    <property type="entry name" value="L-CYSTINE IMPORT ATP-BINDING PROTEIN TCYN"/>
    <property type="match status" value="1"/>
</dbReference>
<comment type="similarity">
    <text evidence="2">Belongs to the ABC transporter superfamily.</text>
</comment>
<dbReference type="OrthoDB" id="9802264at2"/>
<protein>
    <submittedName>
        <fullName evidence="10">Amino acid ABC transporter ATP-binding protein</fullName>
    </submittedName>
</protein>
<dbReference type="GO" id="GO:0016887">
    <property type="term" value="F:ATP hydrolysis activity"/>
    <property type="evidence" value="ECO:0007669"/>
    <property type="project" value="InterPro"/>
</dbReference>
<dbReference type="STRING" id="1196095.GAPWK_2498"/>
<dbReference type="InterPro" id="IPR017871">
    <property type="entry name" value="ABC_transporter-like_CS"/>
</dbReference>
<evidence type="ECO:0000256" key="6">
    <source>
        <dbReference type="ARBA" id="ARBA00022840"/>
    </source>
</evidence>
<accession>A0A2V4E946</accession>
<sequence>MINVSHLSKRFGNHEVLKEINLTIKQGEVVAIIGPSGSGKSTLLRCLNLLEKPNSGTIAIDQVILNSQHYNHKQETNLRKQSAMVFQHYNLFKNKTALENITYPLIVGQKMAKDEAKQYGLSLLERVGMLAYANQYPITLSGGQQQRVAIARALAVRPKVLLFDEPTSALDPERVHEVLQVMLKLAKENITMLIVTHEMEFAKYVADRIIFMSNGIIVEEGQAKSLIDNPQHELTQRFLRQLTDEVDFEI</sequence>
<dbReference type="InterPro" id="IPR027417">
    <property type="entry name" value="P-loop_NTPase"/>
</dbReference>
<evidence type="ECO:0000256" key="7">
    <source>
        <dbReference type="ARBA" id="ARBA00022970"/>
    </source>
</evidence>
<dbReference type="Gene3D" id="3.40.50.300">
    <property type="entry name" value="P-loop containing nucleotide triphosphate hydrolases"/>
    <property type="match status" value="1"/>
</dbReference>